<evidence type="ECO:0000313" key="6">
    <source>
        <dbReference type="Proteomes" id="UP001150259"/>
    </source>
</evidence>
<dbReference type="NCBIfam" id="TIGR00350">
    <property type="entry name" value="lytR_cpsA_psr"/>
    <property type="match status" value="1"/>
</dbReference>
<evidence type="ECO:0000256" key="1">
    <source>
        <dbReference type="ARBA" id="ARBA00006068"/>
    </source>
</evidence>
<evidence type="ECO:0000313" key="5">
    <source>
        <dbReference type="EMBL" id="MDC5698267.1"/>
    </source>
</evidence>
<protein>
    <submittedName>
        <fullName evidence="5">LCP family protein</fullName>
    </submittedName>
</protein>
<keyword evidence="3" id="KW-1133">Transmembrane helix</keyword>
<evidence type="ECO:0000256" key="2">
    <source>
        <dbReference type="SAM" id="MobiDB-lite"/>
    </source>
</evidence>
<keyword evidence="3" id="KW-0472">Membrane</keyword>
<comment type="similarity">
    <text evidence="1">Belongs to the LytR/CpsA/Psr (LCP) family.</text>
</comment>
<dbReference type="Proteomes" id="UP001150259">
    <property type="component" value="Unassembled WGS sequence"/>
</dbReference>
<dbReference type="Gene3D" id="3.40.630.190">
    <property type="entry name" value="LCP protein"/>
    <property type="match status" value="1"/>
</dbReference>
<feature type="region of interest" description="Disordered" evidence="2">
    <location>
        <begin position="477"/>
        <end position="522"/>
    </location>
</feature>
<proteinExistence type="inferred from homology"/>
<evidence type="ECO:0000256" key="3">
    <source>
        <dbReference type="SAM" id="Phobius"/>
    </source>
</evidence>
<feature type="transmembrane region" description="Helical" evidence="3">
    <location>
        <begin position="52"/>
        <end position="70"/>
    </location>
</feature>
<dbReference type="InterPro" id="IPR050922">
    <property type="entry name" value="LytR/CpsA/Psr_CW_biosynth"/>
</dbReference>
<feature type="compositionally biased region" description="Low complexity" evidence="2">
    <location>
        <begin position="488"/>
        <end position="513"/>
    </location>
</feature>
<reference evidence="5 6" key="1">
    <citation type="submission" date="2022-11" db="EMBL/GenBank/DDBJ databases">
        <title>Anaerobic phenanthrene biodegradation by a DNRA strain PheN6.</title>
        <authorList>
            <person name="Zhang Z."/>
        </authorList>
    </citation>
    <scope>NUCLEOTIDE SEQUENCE [LARGE SCALE GENOMIC DNA]</scope>
    <source>
        <strain evidence="5 6">PheN6</strain>
    </source>
</reference>
<evidence type="ECO:0000259" key="4">
    <source>
        <dbReference type="Pfam" id="PF03816"/>
    </source>
</evidence>
<feature type="transmembrane region" description="Helical" evidence="3">
    <location>
        <begin position="125"/>
        <end position="144"/>
    </location>
</feature>
<keyword evidence="3" id="KW-0812">Transmembrane</keyword>
<organism evidence="5 6">
    <name type="scientific">Intrasporangium calvum</name>
    <dbReference type="NCBI Taxonomy" id="53358"/>
    <lineage>
        <taxon>Bacteria</taxon>
        <taxon>Bacillati</taxon>
        <taxon>Actinomycetota</taxon>
        <taxon>Actinomycetes</taxon>
        <taxon>Micrococcales</taxon>
        <taxon>Intrasporangiaceae</taxon>
        <taxon>Intrasporangium</taxon>
    </lineage>
</organism>
<feature type="domain" description="Cell envelope-related transcriptional attenuator" evidence="4">
    <location>
        <begin position="206"/>
        <end position="405"/>
    </location>
</feature>
<dbReference type="PANTHER" id="PTHR33392:SF6">
    <property type="entry name" value="POLYISOPRENYL-TEICHOIC ACID--PEPTIDOGLYCAN TEICHOIC ACID TRANSFERASE TAGU"/>
    <property type="match status" value="1"/>
</dbReference>
<dbReference type="RefSeq" id="WP_272462842.1">
    <property type="nucleotide sequence ID" value="NZ_JAPFQL010000059.1"/>
</dbReference>
<gene>
    <name evidence="5" type="ORF">OO014_13475</name>
</gene>
<comment type="caution">
    <text evidence="5">The sequence shown here is derived from an EMBL/GenBank/DDBJ whole genome shotgun (WGS) entry which is preliminary data.</text>
</comment>
<dbReference type="Pfam" id="PF03816">
    <property type="entry name" value="LytR_cpsA_psr"/>
    <property type="match status" value="1"/>
</dbReference>
<keyword evidence="6" id="KW-1185">Reference proteome</keyword>
<dbReference type="EMBL" id="JAPFQL010000059">
    <property type="protein sequence ID" value="MDC5698267.1"/>
    <property type="molecule type" value="Genomic_DNA"/>
</dbReference>
<dbReference type="InterPro" id="IPR004474">
    <property type="entry name" value="LytR_CpsA_psr"/>
</dbReference>
<name>A0ABT5GJD9_9MICO</name>
<feature type="transmembrane region" description="Helical" evidence="3">
    <location>
        <begin position="90"/>
        <end position="113"/>
    </location>
</feature>
<accession>A0ABT5GJD9</accession>
<sequence>MSDEPERHPATSGGRRSLRRELSVGFRRALGLTALGTLLPGAGLIRTRSRAWGWLLLLTFLGTIGTVALLGATRGVSKVALLIASNTRYLLILTLIAAIGGFVWCASIIATAVQARPRRLDRARTRSLAVFTTVMVALVGGTSYKGAEFALIGRDTVGVIFKASGLKPGEGAKVVNEADVDPWRDTPRVNILLLGSDAGVGRDGTRTDSMIVASTDTRTGRTVLISLPRNLQQVPLPETSKLRAWWPSGVYGEPSCPRQQRDPNDPCMLNAIWTEVDAYREQNPDAYPAEDEAPGRTETRDVIGEVLGLKIDHTVVVDLEGFRQLINAMGGVTINVKLGGYDGKTPIPYGPLTANGTYAHSFDTPGPMKMNGYQALWYARSRAADDDFNRMSRQRCVVQAVVNQVSPTAMLGKYADVAKIARENIYTDIPAENLSAFVELVERIQKAGKFVSVGIDPTHGINTGNPDYDEIRRMVQKAITPPAPKPKPASTATGTSTPEPTKTPTPSSSATTTEPEDVDPCA</sequence>
<dbReference type="PANTHER" id="PTHR33392">
    <property type="entry name" value="POLYISOPRENYL-TEICHOIC ACID--PEPTIDOGLYCAN TEICHOIC ACID TRANSFERASE TAGU"/>
    <property type="match status" value="1"/>
</dbReference>